<evidence type="ECO:0000313" key="4">
    <source>
        <dbReference type="Proteomes" id="UP001501692"/>
    </source>
</evidence>
<reference evidence="4" key="1">
    <citation type="journal article" date="2019" name="Int. J. Syst. Evol. Microbiol.">
        <title>The Global Catalogue of Microorganisms (GCM) 10K type strain sequencing project: providing services to taxonomists for standard genome sequencing and annotation.</title>
        <authorList>
            <consortium name="The Broad Institute Genomics Platform"/>
            <consortium name="The Broad Institute Genome Sequencing Center for Infectious Disease"/>
            <person name="Wu L."/>
            <person name="Ma J."/>
        </authorList>
    </citation>
    <scope>NUCLEOTIDE SEQUENCE [LARGE SCALE GENOMIC DNA]</scope>
    <source>
        <strain evidence="4">JCM 18287</strain>
    </source>
</reference>
<dbReference type="InterPro" id="IPR011050">
    <property type="entry name" value="Pectin_lyase_fold/virulence"/>
</dbReference>
<dbReference type="Pfam" id="PF14592">
    <property type="entry name" value="Chondroitinas_B"/>
    <property type="match status" value="1"/>
</dbReference>
<proteinExistence type="predicted"/>
<dbReference type="EMBL" id="BAABJK010000004">
    <property type="protein sequence ID" value="GAA4965366.1"/>
    <property type="molecule type" value="Genomic_DNA"/>
</dbReference>
<organism evidence="3 4">
    <name type="scientific">Algibacter aquimarinus</name>
    <dbReference type="NCBI Taxonomy" id="1136748"/>
    <lineage>
        <taxon>Bacteria</taxon>
        <taxon>Pseudomonadati</taxon>
        <taxon>Bacteroidota</taxon>
        <taxon>Flavobacteriia</taxon>
        <taxon>Flavobacteriales</taxon>
        <taxon>Flavobacteriaceae</taxon>
        <taxon>Algibacter</taxon>
    </lineage>
</organism>
<dbReference type="RefSeq" id="WP_345165975.1">
    <property type="nucleotide sequence ID" value="NZ_BAABJK010000004.1"/>
</dbReference>
<evidence type="ECO:0000313" key="3">
    <source>
        <dbReference type="EMBL" id="GAA4965366.1"/>
    </source>
</evidence>
<dbReference type="CDD" id="cd14251">
    <property type="entry name" value="PL-6"/>
    <property type="match status" value="1"/>
</dbReference>
<dbReference type="SUPFAM" id="SSF51126">
    <property type="entry name" value="Pectin lyase-like"/>
    <property type="match status" value="1"/>
</dbReference>
<dbReference type="Pfam" id="PF18962">
    <property type="entry name" value="Por_Secre_tail"/>
    <property type="match status" value="1"/>
</dbReference>
<dbReference type="InterPro" id="IPR012334">
    <property type="entry name" value="Pectin_lyas_fold"/>
</dbReference>
<dbReference type="InterPro" id="IPR006626">
    <property type="entry name" value="PbH1"/>
</dbReference>
<evidence type="ECO:0000256" key="1">
    <source>
        <dbReference type="ARBA" id="ARBA00022729"/>
    </source>
</evidence>
<keyword evidence="4" id="KW-1185">Reference proteome</keyword>
<feature type="domain" description="Secretion system C-terminal sorting" evidence="2">
    <location>
        <begin position="513"/>
        <end position="575"/>
    </location>
</feature>
<gene>
    <name evidence="3" type="ORF">GCM10023315_12920</name>
</gene>
<evidence type="ECO:0000259" key="2">
    <source>
        <dbReference type="Pfam" id="PF18962"/>
    </source>
</evidence>
<dbReference type="Proteomes" id="UP001501692">
    <property type="component" value="Unassembled WGS sequence"/>
</dbReference>
<keyword evidence="1" id="KW-0732">Signal</keyword>
<dbReference type="Gene3D" id="2.160.20.10">
    <property type="entry name" value="Single-stranded right-handed beta-helix, Pectin lyase-like"/>
    <property type="match status" value="1"/>
</dbReference>
<dbReference type="SMART" id="SM00710">
    <property type="entry name" value="PbH1"/>
    <property type="match status" value="6"/>
</dbReference>
<dbReference type="GO" id="GO:0016829">
    <property type="term" value="F:lyase activity"/>
    <property type="evidence" value="ECO:0007669"/>
    <property type="project" value="UniProtKB-KW"/>
</dbReference>
<dbReference type="InterPro" id="IPR039513">
    <property type="entry name" value="PL-6"/>
</dbReference>
<keyword evidence="3" id="KW-0456">Lyase</keyword>
<accession>A0ABP9HA36</accession>
<dbReference type="InterPro" id="IPR026444">
    <property type="entry name" value="Secre_tail"/>
</dbReference>
<protein>
    <submittedName>
        <fullName evidence="3">Polysaccharide lyase 6 family protein</fullName>
    </submittedName>
</protein>
<sequence>MKNYFQLLSLVCILNVNSQVVTNSTELQDAITNATAGTIIELTDGTWMDVQISINVNATEIDPCIIRAQNAGNVSFEGRSNISLGGSYVIFEGVVFQNASGLISSGGRIEPIIEFRDTSNNDCVNCHVRNIKIDSYNGTVSQEEDVFKWVIIYGEYNEVSYSSFIGKNGVGSIINDNHNNSTPDYSKIHHNYFADRVSVNNDVNGLNDQDAIRIGVSATSLSDSFTEVYDNFFNNWSGEVEIISNKSGSNKYYNNTFRDYQGTLTLRHGNNTEVFGNYFFGNNNLFSGGVRVIGEDHKVYNNYFEGLRYRKPNGSGSNTTGALNIMNGLENSPLSGYYQVKNVQILNNTLVDCDLGIRIGTSLSGATLAPENLIVANNIILDSSINAFQEVTPAIGASSYEGNITQNGNWDLTNGVNSNQTVASGLLISGSDFYRLATGSPAINAGIGSYSFLNKDILYGDREVDFDAGAEEFGALGNIGPYKLSDVGLTIGFGALNTLSVGMQNFNNKGIKIYPIPCHNDLAISSNTGVIGDIKIFNIYGQQILNRKIEFDTAKIDISYFSNGVYILKTDKGASRFVVE</sequence>
<name>A0ABP9HA36_9FLAO</name>
<comment type="caution">
    <text evidence="3">The sequence shown here is derived from an EMBL/GenBank/DDBJ whole genome shotgun (WGS) entry which is preliminary data.</text>
</comment>
<dbReference type="NCBIfam" id="TIGR04183">
    <property type="entry name" value="Por_Secre_tail"/>
    <property type="match status" value="1"/>
</dbReference>